<proteinExistence type="predicted"/>
<evidence type="ECO:0000313" key="1">
    <source>
        <dbReference type="EMBL" id="ADW05461.1"/>
    </source>
</evidence>
<protein>
    <submittedName>
        <fullName evidence="1">Uncharacterized protein</fullName>
    </submittedName>
</protein>
<reference evidence="1 2" key="1">
    <citation type="submission" date="2011-01" db="EMBL/GenBank/DDBJ databases">
        <title>Complete sequence of chromosome of Streptomyces flavogriseus ATCC 33331.</title>
        <authorList>
            <consortium name="US DOE Joint Genome Institute"/>
            <person name="Lucas S."/>
            <person name="Copeland A."/>
            <person name="Lapidus A."/>
            <person name="Cheng J.-F."/>
            <person name="Goodwin L."/>
            <person name="Pitluck S."/>
            <person name="Davenport K."/>
            <person name="Detter J.C."/>
            <person name="Han C."/>
            <person name="Tapia R."/>
            <person name="Land M."/>
            <person name="Hauser L."/>
            <person name="Kyrpides N."/>
            <person name="Ivanova N."/>
            <person name="Ovchinnikova G."/>
            <person name="Pagani I."/>
            <person name="Brumm P."/>
            <person name="Mead D."/>
            <person name="Woyke T."/>
        </authorList>
    </citation>
    <scope>NUCLEOTIDE SEQUENCE [LARGE SCALE GENOMIC DNA]</scope>
    <source>
        <strain evidence="2">ATCC 33331 / IAF-45CD</strain>
    </source>
</reference>
<dbReference type="EMBL" id="CP002475">
    <property type="protein sequence ID" value="ADW05461.1"/>
    <property type="molecule type" value="Genomic_DNA"/>
</dbReference>
<dbReference type="KEGG" id="sfa:Sfla_4049"/>
<sequence length="32" mass="3336">MGIDTRHPFVPGPLKVLALVPMSSALGHGHIS</sequence>
<gene>
    <name evidence="1" type="ordered locus">Sfla_4049</name>
</gene>
<organism evidence="1 2">
    <name type="scientific">Streptomyces pratensis (strain ATCC 33331 / IAF-45CD)</name>
    <dbReference type="NCBI Taxonomy" id="591167"/>
    <lineage>
        <taxon>Bacteria</taxon>
        <taxon>Bacillati</taxon>
        <taxon>Actinomycetota</taxon>
        <taxon>Actinomycetes</taxon>
        <taxon>Kitasatosporales</taxon>
        <taxon>Streptomycetaceae</taxon>
        <taxon>Streptomyces</taxon>
    </lineage>
</organism>
<accession>A0A8D3WHY5</accession>
<dbReference type="AlphaFoldDB" id="A0A8D3WHY5"/>
<name>A0A8D3WHY5_STRFA</name>
<dbReference type="Proteomes" id="UP000002066">
    <property type="component" value="Chromosome"/>
</dbReference>
<evidence type="ECO:0000313" key="2">
    <source>
        <dbReference type="Proteomes" id="UP000002066"/>
    </source>
</evidence>